<comment type="caution">
    <text evidence="1">The sequence shown here is derived from an EMBL/GenBank/DDBJ whole genome shotgun (WGS) entry which is preliminary data.</text>
</comment>
<organism evidence="1 2">
    <name type="scientific">Gigaspora margarita</name>
    <dbReference type="NCBI Taxonomy" id="4874"/>
    <lineage>
        <taxon>Eukaryota</taxon>
        <taxon>Fungi</taxon>
        <taxon>Fungi incertae sedis</taxon>
        <taxon>Mucoromycota</taxon>
        <taxon>Glomeromycotina</taxon>
        <taxon>Glomeromycetes</taxon>
        <taxon>Diversisporales</taxon>
        <taxon>Gigasporaceae</taxon>
        <taxon>Gigaspora</taxon>
    </lineage>
</organism>
<keyword evidence="2" id="KW-1185">Reference proteome</keyword>
<evidence type="ECO:0000313" key="2">
    <source>
        <dbReference type="Proteomes" id="UP000789901"/>
    </source>
</evidence>
<gene>
    <name evidence="1" type="ORF">GMARGA_LOCUS37521</name>
</gene>
<proteinExistence type="predicted"/>
<protein>
    <submittedName>
        <fullName evidence="1">1572_t:CDS:1</fullName>
    </submittedName>
</protein>
<reference evidence="1 2" key="1">
    <citation type="submission" date="2021-06" db="EMBL/GenBank/DDBJ databases">
        <authorList>
            <person name="Kallberg Y."/>
            <person name="Tangrot J."/>
            <person name="Rosling A."/>
        </authorList>
    </citation>
    <scope>NUCLEOTIDE SEQUENCE [LARGE SCALE GENOMIC DNA]</scope>
    <source>
        <strain evidence="1 2">120-4 pot B 10/14</strain>
    </source>
</reference>
<feature type="non-terminal residue" evidence="1">
    <location>
        <position position="76"/>
    </location>
</feature>
<dbReference type="Proteomes" id="UP000789901">
    <property type="component" value="Unassembled WGS sequence"/>
</dbReference>
<accession>A0ABN7X1N5</accession>
<evidence type="ECO:0000313" key="1">
    <source>
        <dbReference type="EMBL" id="CAG8845226.1"/>
    </source>
</evidence>
<feature type="non-terminal residue" evidence="1">
    <location>
        <position position="1"/>
    </location>
</feature>
<dbReference type="EMBL" id="CAJVQB010078719">
    <property type="protein sequence ID" value="CAG8845226.1"/>
    <property type="molecule type" value="Genomic_DNA"/>
</dbReference>
<sequence>IFYRFFFLKKNYFEILYLYRLTNYLVTDGIQKVFDIASRSQNLCSQEVYVHCKELGEQVKFIKNKKKFYNENVEDN</sequence>
<name>A0ABN7X1N5_GIGMA</name>